<gene>
    <name evidence="3" type="ORF">K0O64_06470</name>
</gene>
<comment type="catalytic activity">
    <reaction evidence="2">
        <text>oxidized coenzyme F420-(gamma-L-Glu)(n) + a quinol + H(+) = reduced coenzyme F420-(gamma-L-Glu)(n) + a quinone</text>
        <dbReference type="Rhea" id="RHEA:39663"/>
        <dbReference type="Rhea" id="RHEA-COMP:12939"/>
        <dbReference type="Rhea" id="RHEA-COMP:14378"/>
        <dbReference type="ChEBI" id="CHEBI:15378"/>
        <dbReference type="ChEBI" id="CHEBI:24646"/>
        <dbReference type="ChEBI" id="CHEBI:132124"/>
        <dbReference type="ChEBI" id="CHEBI:133980"/>
        <dbReference type="ChEBI" id="CHEBI:139511"/>
    </reaction>
</comment>
<evidence type="ECO:0000256" key="2">
    <source>
        <dbReference type="ARBA" id="ARBA00049106"/>
    </source>
</evidence>
<name>A0ABX8VK50_9MYCO</name>
<keyword evidence="4" id="KW-1185">Reference proteome</keyword>
<dbReference type="RefSeq" id="WP_071947251.1">
    <property type="nucleotide sequence ID" value="NZ_BAAAVX010000003.1"/>
</dbReference>
<dbReference type="InterPro" id="IPR004378">
    <property type="entry name" value="F420H2_quin_Rdtase"/>
</dbReference>
<organism evidence="3 4">
    <name type="scientific">Mycolicibacterium pallens</name>
    <dbReference type="NCBI Taxonomy" id="370524"/>
    <lineage>
        <taxon>Bacteria</taxon>
        <taxon>Bacillati</taxon>
        <taxon>Actinomycetota</taxon>
        <taxon>Actinomycetes</taxon>
        <taxon>Mycobacteriales</taxon>
        <taxon>Mycobacteriaceae</taxon>
        <taxon>Mycolicibacterium</taxon>
    </lineage>
</organism>
<dbReference type="PANTHER" id="PTHR39428:SF3">
    <property type="entry name" value="DEAZAFLAVIN-DEPENDENT NITROREDUCTASE"/>
    <property type="match status" value="1"/>
</dbReference>
<evidence type="ECO:0000256" key="1">
    <source>
        <dbReference type="ARBA" id="ARBA00008710"/>
    </source>
</evidence>
<protein>
    <submittedName>
        <fullName evidence="3">Nitroreductase family deazaflavin-dependent oxidoreductase</fullName>
    </submittedName>
</protein>
<accession>A0ABX8VK50</accession>
<dbReference type="Proteomes" id="UP000825367">
    <property type="component" value="Chromosome"/>
</dbReference>
<comment type="similarity">
    <text evidence="1">Belongs to the F420H(2)-dependent quinone reductase family.</text>
</comment>
<dbReference type="Pfam" id="PF04075">
    <property type="entry name" value="F420H2_quin_red"/>
    <property type="match status" value="1"/>
</dbReference>
<dbReference type="Gene3D" id="2.30.110.10">
    <property type="entry name" value="Electron Transport, Fmn-binding Protein, Chain A"/>
    <property type="match status" value="1"/>
</dbReference>
<evidence type="ECO:0000313" key="3">
    <source>
        <dbReference type="EMBL" id="QYL18176.1"/>
    </source>
</evidence>
<evidence type="ECO:0000313" key="4">
    <source>
        <dbReference type="Proteomes" id="UP000825367"/>
    </source>
</evidence>
<dbReference type="NCBIfam" id="TIGR00026">
    <property type="entry name" value="hi_GC_TIGR00026"/>
    <property type="match status" value="1"/>
</dbReference>
<dbReference type="InterPro" id="IPR012349">
    <property type="entry name" value="Split_barrel_FMN-bd"/>
</dbReference>
<proteinExistence type="inferred from homology"/>
<dbReference type="PANTHER" id="PTHR39428">
    <property type="entry name" value="F420H(2)-DEPENDENT QUINONE REDUCTASE RV1261C"/>
    <property type="match status" value="1"/>
</dbReference>
<dbReference type="EMBL" id="CP080333">
    <property type="protein sequence ID" value="QYL18176.1"/>
    <property type="molecule type" value="Genomic_DNA"/>
</dbReference>
<reference evidence="3 4" key="1">
    <citation type="submission" date="2021-07" db="EMBL/GenBank/DDBJ databases">
        <title>Whole genome sequencing of non-tuberculosis mycobacteria type-strains.</title>
        <authorList>
            <person name="Igarashi Y."/>
            <person name="Osugi A."/>
            <person name="Mitarai S."/>
        </authorList>
    </citation>
    <scope>NUCLEOTIDE SEQUENCE [LARGE SCALE GENOMIC DNA]</scope>
    <source>
        <strain evidence="3 4">JCM 16370</strain>
    </source>
</reference>
<sequence>MADADAAALRADRADWAAQHLATYLESGGAKGHILDLSEVGGRSFTTHCLIRYTGRKSGQRYIKPLIYGNVGGEIVIVASKGGADSHPEWYLNVESRATLEVQIATEAFEATWREPEGDERHQVWEYMCHLYPPYIVYQQSTSRRIPLVMLSLLRPTERFSAPAD</sequence>